<evidence type="ECO:0000256" key="6">
    <source>
        <dbReference type="ARBA" id="ARBA00023136"/>
    </source>
</evidence>
<dbReference type="EMBL" id="OV651821">
    <property type="protein sequence ID" value="CAH1114952.1"/>
    <property type="molecule type" value="Genomic_DNA"/>
</dbReference>
<feature type="transmembrane region" description="Helical" evidence="10">
    <location>
        <begin position="664"/>
        <end position="683"/>
    </location>
</feature>
<evidence type="ECO:0000256" key="5">
    <source>
        <dbReference type="ARBA" id="ARBA00023065"/>
    </source>
</evidence>
<protein>
    <recommendedName>
        <fullName evidence="11">Potassium channel domain-containing protein</fullName>
    </recommendedName>
</protein>
<evidence type="ECO:0000256" key="8">
    <source>
        <dbReference type="RuleBase" id="RU003857"/>
    </source>
</evidence>
<feature type="region of interest" description="Disordered" evidence="9">
    <location>
        <begin position="138"/>
        <end position="178"/>
    </location>
</feature>
<evidence type="ECO:0000256" key="1">
    <source>
        <dbReference type="ARBA" id="ARBA00004141"/>
    </source>
</evidence>
<feature type="region of interest" description="Disordered" evidence="9">
    <location>
        <begin position="1"/>
        <end position="125"/>
    </location>
</feature>
<keyword evidence="13" id="KW-1185">Reference proteome</keyword>
<organism evidence="12 13">
    <name type="scientific">Psylliodes chrysocephalus</name>
    <dbReference type="NCBI Taxonomy" id="3402493"/>
    <lineage>
        <taxon>Eukaryota</taxon>
        <taxon>Metazoa</taxon>
        <taxon>Ecdysozoa</taxon>
        <taxon>Arthropoda</taxon>
        <taxon>Hexapoda</taxon>
        <taxon>Insecta</taxon>
        <taxon>Pterygota</taxon>
        <taxon>Neoptera</taxon>
        <taxon>Endopterygota</taxon>
        <taxon>Coleoptera</taxon>
        <taxon>Polyphaga</taxon>
        <taxon>Cucujiformia</taxon>
        <taxon>Chrysomeloidea</taxon>
        <taxon>Chrysomelidae</taxon>
        <taxon>Galerucinae</taxon>
        <taxon>Alticini</taxon>
        <taxon>Psylliodes</taxon>
    </lineage>
</organism>
<feature type="compositionally biased region" description="Basic and acidic residues" evidence="9">
    <location>
        <begin position="167"/>
        <end position="178"/>
    </location>
</feature>
<keyword evidence="2 8" id="KW-0813">Transport</keyword>
<name>A0A9P0GKZ1_9CUCU</name>
<evidence type="ECO:0000256" key="7">
    <source>
        <dbReference type="ARBA" id="ARBA00023303"/>
    </source>
</evidence>
<feature type="region of interest" description="Disordered" evidence="9">
    <location>
        <begin position="592"/>
        <end position="622"/>
    </location>
</feature>
<feature type="transmembrane region" description="Helical" evidence="10">
    <location>
        <begin position="689"/>
        <end position="712"/>
    </location>
</feature>
<feature type="compositionally biased region" description="Basic and acidic residues" evidence="9">
    <location>
        <begin position="59"/>
        <end position="91"/>
    </location>
</feature>
<dbReference type="Gene3D" id="1.10.287.70">
    <property type="match status" value="1"/>
</dbReference>
<dbReference type="GO" id="GO:0030322">
    <property type="term" value="P:stabilization of membrane potential"/>
    <property type="evidence" value="ECO:0007669"/>
    <property type="project" value="TreeGrafter"/>
</dbReference>
<feature type="transmembrane region" description="Helical" evidence="10">
    <location>
        <begin position="522"/>
        <end position="543"/>
    </location>
</feature>
<feature type="domain" description="Potassium channel" evidence="11">
    <location>
        <begin position="486"/>
        <end position="544"/>
    </location>
</feature>
<dbReference type="InterPro" id="IPR013099">
    <property type="entry name" value="K_chnl_dom"/>
</dbReference>
<keyword evidence="4 10" id="KW-1133">Transmembrane helix</keyword>
<keyword evidence="6 10" id="KW-0472">Membrane</keyword>
<evidence type="ECO:0000313" key="13">
    <source>
        <dbReference type="Proteomes" id="UP001153636"/>
    </source>
</evidence>
<evidence type="ECO:0000313" key="12">
    <source>
        <dbReference type="EMBL" id="CAH1114952.1"/>
    </source>
</evidence>
<feature type="compositionally biased region" description="Basic residues" evidence="9">
    <location>
        <begin position="45"/>
        <end position="55"/>
    </location>
</feature>
<feature type="domain" description="Potassium channel" evidence="11">
    <location>
        <begin position="644"/>
        <end position="713"/>
    </location>
</feature>
<dbReference type="OrthoDB" id="297496at2759"/>
<dbReference type="GO" id="GO:0015271">
    <property type="term" value="F:outward rectifier potassium channel activity"/>
    <property type="evidence" value="ECO:0007669"/>
    <property type="project" value="TreeGrafter"/>
</dbReference>
<dbReference type="PANTHER" id="PTHR11003:SF335">
    <property type="entry name" value="POTASSIUM CHANNEL DOMAIN-CONTAINING PROTEIN"/>
    <property type="match status" value="1"/>
</dbReference>
<dbReference type="Proteomes" id="UP001153636">
    <property type="component" value="Chromosome 9"/>
</dbReference>
<comment type="similarity">
    <text evidence="8">Belongs to the two pore domain potassium channel (TC 1.A.1.8) family.</text>
</comment>
<dbReference type="AlphaFoldDB" id="A0A9P0GKZ1"/>
<feature type="transmembrane region" description="Helical" evidence="10">
    <location>
        <begin position="489"/>
        <end position="510"/>
    </location>
</feature>
<feature type="transmembrane region" description="Helical" evidence="10">
    <location>
        <begin position="397"/>
        <end position="419"/>
    </location>
</feature>
<keyword evidence="3 8" id="KW-0812">Transmembrane</keyword>
<dbReference type="GO" id="GO:0005886">
    <property type="term" value="C:plasma membrane"/>
    <property type="evidence" value="ECO:0007669"/>
    <property type="project" value="TreeGrafter"/>
</dbReference>
<dbReference type="GO" id="GO:0022841">
    <property type="term" value="F:potassium ion leak channel activity"/>
    <property type="evidence" value="ECO:0007669"/>
    <property type="project" value="TreeGrafter"/>
</dbReference>
<evidence type="ECO:0000256" key="10">
    <source>
        <dbReference type="SAM" id="Phobius"/>
    </source>
</evidence>
<evidence type="ECO:0000259" key="11">
    <source>
        <dbReference type="Pfam" id="PF07885"/>
    </source>
</evidence>
<reference evidence="12" key="1">
    <citation type="submission" date="2022-01" db="EMBL/GenBank/DDBJ databases">
        <authorList>
            <person name="King R."/>
        </authorList>
    </citation>
    <scope>NUCLEOTIDE SEQUENCE</scope>
</reference>
<feature type="compositionally biased region" description="Basic and acidic residues" evidence="9">
    <location>
        <begin position="9"/>
        <end position="30"/>
    </location>
</feature>
<gene>
    <name evidence="12" type="ORF">PSYICH_LOCUS15256</name>
</gene>
<sequence length="814" mass="93636">MASQPASRDISHSADHRPEKNAQIDIEKIKSLLTDEQVFSDNVARKRRRFTKKRSTSLTKRDLTPIRKLDEKITTSEDDLPERKPSTPDHPRRPKRNKSVQNRYLSETDSPSLESSNASRTPSFRSKLKAFEEKLRLPREPEVRSARSEERSILLQPTEKSKKRFQRRSEDRERKKSLSDLAQEEIYALFKKIKSPTTDEPKKRFVTGSEERKKSLSDLAQEEVVTLFNKTKKSITNAAIKGRDRFRKDKELVKRSQSAPNQHEEQELIESFKQAQLVTTVRQRKPRKYSESNVAHIIPDADFPGPIIKKAKALRPGSVSGLKSRKNITKYSSKIVEILDPTSKNILSRKTMIKVPEIGLKDLFKILKFYSIREIYKEYKKYKTKEMKVEYKRIKVLWNKCMFELFLIMLYCAIGGFIFKFTEGQFENFYKCGVKRVKRDFIDLLWVKSHNLREEDWKSLFRNKLRVFEEELHVAHEAGMTTYSGQRSWSFLNGIVYSLSIITTIGYGHIYPTTQTGRALTIVYAIVGIPLFLIALTDFGKLFTRAIKFLWSFVRRCYYTGSCRSVRKNAQVSEIFKGAQFMYEIATFRRPSNVSTEDHPDKPVDGGTPAAGTINTEGTPTTPELSNFEIDDEFNLPISVALFILVAYMFIGAVIYCAWENWEFFGSFYFVFISLSTIGFGDYVPRNPIGMIVSIVYLVFGLALMSMCINVVQLKLSDTFQQASLKLSSTMGFEIPDDELEGERIENKVDGAIEEAAIGLQVSKDPYDNPKDAPVTLAPTIIDKNEKNIRKDGLSSDDARFEDENMIPIGFKER</sequence>
<feature type="compositionally biased region" description="Polar residues" evidence="9">
    <location>
        <begin position="613"/>
        <end position="622"/>
    </location>
</feature>
<evidence type="ECO:0000256" key="3">
    <source>
        <dbReference type="ARBA" id="ARBA00022692"/>
    </source>
</evidence>
<keyword evidence="7 8" id="KW-0407">Ion channel</keyword>
<dbReference type="Pfam" id="PF07885">
    <property type="entry name" value="Ion_trans_2"/>
    <property type="match status" value="2"/>
</dbReference>
<accession>A0A9P0GKZ1</accession>
<dbReference type="InterPro" id="IPR003280">
    <property type="entry name" value="2pore_dom_K_chnl"/>
</dbReference>
<keyword evidence="5 8" id="KW-0406">Ion transport</keyword>
<comment type="subcellular location">
    <subcellularLocation>
        <location evidence="1">Membrane</location>
        <topology evidence="1">Multi-pass membrane protein</topology>
    </subcellularLocation>
</comment>
<evidence type="ECO:0000256" key="2">
    <source>
        <dbReference type="ARBA" id="ARBA00022448"/>
    </source>
</evidence>
<proteinExistence type="inferred from homology"/>
<dbReference type="PRINTS" id="PR01333">
    <property type="entry name" value="2POREKCHANEL"/>
</dbReference>
<feature type="transmembrane region" description="Helical" evidence="10">
    <location>
        <begin position="636"/>
        <end position="657"/>
    </location>
</feature>
<dbReference type="PANTHER" id="PTHR11003">
    <property type="entry name" value="POTASSIUM CHANNEL, SUBFAMILY K"/>
    <property type="match status" value="1"/>
</dbReference>
<feature type="compositionally biased region" description="Basic and acidic residues" evidence="9">
    <location>
        <begin position="138"/>
        <end position="152"/>
    </location>
</feature>
<dbReference type="SUPFAM" id="SSF81324">
    <property type="entry name" value="Voltage-gated potassium channels"/>
    <property type="match status" value="2"/>
</dbReference>
<feature type="compositionally biased region" description="Polar residues" evidence="9">
    <location>
        <begin position="99"/>
        <end position="124"/>
    </location>
</feature>
<evidence type="ECO:0000256" key="9">
    <source>
        <dbReference type="SAM" id="MobiDB-lite"/>
    </source>
</evidence>
<evidence type="ECO:0000256" key="4">
    <source>
        <dbReference type="ARBA" id="ARBA00022989"/>
    </source>
</evidence>